<feature type="domain" description="Carbohydrate kinase PfkB" evidence="1">
    <location>
        <begin position="1"/>
        <end position="44"/>
    </location>
</feature>
<sequence>GDAWRGGFVAGLLMDYSIRNCLKLGNVMASFAIEKYGTVNHRPTRKEIGKRIKQLK</sequence>
<dbReference type="GO" id="GO:0016301">
    <property type="term" value="F:kinase activity"/>
    <property type="evidence" value="ECO:0007669"/>
    <property type="project" value="UniProtKB-KW"/>
</dbReference>
<dbReference type="Proteomes" id="UP000230184">
    <property type="component" value="Unassembled WGS sequence"/>
</dbReference>
<dbReference type="SUPFAM" id="SSF53613">
    <property type="entry name" value="Ribokinase-like"/>
    <property type="match status" value="1"/>
</dbReference>
<evidence type="ECO:0000313" key="2">
    <source>
        <dbReference type="EMBL" id="PIU37402.1"/>
    </source>
</evidence>
<dbReference type="Pfam" id="PF00294">
    <property type="entry name" value="PfkB"/>
    <property type="match status" value="1"/>
</dbReference>
<dbReference type="AlphaFoldDB" id="A0A2M6YVG5"/>
<evidence type="ECO:0000313" key="3">
    <source>
        <dbReference type="Proteomes" id="UP000230184"/>
    </source>
</evidence>
<name>A0A2M6YVG5_9BACT</name>
<proteinExistence type="predicted"/>
<reference evidence="3" key="1">
    <citation type="submission" date="2017-09" db="EMBL/GenBank/DDBJ databases">
        <title>Depth-based differentiation of microbial function through sediment-hosted aquifers and enrichment of novel symbionts in the deep terrestrial subsurface.</title>
        <authorList>
            <person name="Probst A.J."/>
            <person name="Ladd B."/>
            <person name="Jarett J.K."/>
            <person name="Geller-Mcgrath D.E."/>
            <person name="Sieber C.M.K."/>
            <person name="Emerson J.B."/>
            <person name="Anantharaman K."/>
            <person name="Thomas B.C."/>
            <person name="Malmstrom R."/>
            <person name="Stieglmeier M."/>
            <person name="Klingl A."/>
            <person name="Woyke T."/>
            <person name="Ryan C.M."/>
            <person name="Banfield J.F."/>
        </authorList>
    </citation>
    <scope>NUCLEOTIDE SEQUENCE [LARGE SCALE GENOMIC DNA]</scope>
</reference>
<comment type="caution">
    <text evidence="2">The sequence shown here is derived from an EMBL/GenBank/DDBJ whole genome shotgun (WGS) entry which is preliminary data.</text>
</comment>
<protein>
    <submittedName>
        <fullName evidence="2">Carbohydrate kinase family protein</fullName>
    </submittedName>
</protein>
<feature type="non-terminal residue" evidence="2">
    <location>
        <position position="1"/>
    </location>
</feature>
<dbReference type="EMBL" id="PEWY01000027">
    <property type="protein sequence ID" value="PIU37402.1"/>
    <property type="molecule type" value="Genomic_DNA"/>
</dbReference>
<dbReference type="InterPro" id="IPR029056">
    <property type="entry name" value="Ribokinase-like"/>
</dbReference>
<dbReference type="InterPro" id="IPR011611">
    <property type="entry name" value="PfkB_dom"/>
</dbReference>
<dbReference type="Gene3D" id="3.40.1190.20">
    <property type="match status" value="1"/>
</dbReference>
<keyword evidence="2" id="KW-0808">Transferase</keyword>
<gene>
    <name evidence="2" type="ORF">COT02_01065</name>
</gene>
<evidence type="ECO:0000259" key="1">
    <source>
        <dbReference type="Pfam" id="PF00294"/>
    </source>
</evidence>
<organism evidence="2 3">
    <name type="scientific">Candidatus Roizmanbacteria bacterium CG07_land_8_20_14_0_80_34_15</name>
    <dbReference type="NCBI Taxonomy" id="1974849"/>
    <lineage>
        <taxon>Bacteria</taxon>
        <taxon>Candidatus Roizmaniibacteriota</taxon>
    </lineage>
</organism>
<accession>A0A2M6YVG5</accession>
<keyword evidence="2" id="KW-0418">Kinase</keyword>